<organism evidence="3 4">
    <name type="scientific">Halobaculum roseum</name>
    <dbReference type="NCBI Taxonomy" id="2175149"/>
    <lineage>
        <taxon>Archaea</taxon>
        <taxon>Methanobacteriati</taxon>
        <taxon>Methanobacteriota</taxon>
        <taxon>Stenosarchaea group</taxon>
        <taxon>Halobacteria</taxon>
        <taxon>Halobacteriales</taxon>
        <taxon>Haloferacaceae</taxon>
        <taxon>Halobaculum</taxon>
    </lineage>
</organism>
<evidence type="ECO:0000259" key="2">
    <source>
        <dbReference type="Pfam" id="PF03779"/>
    </source>
</evidence>
<evidence type="ECO:0000313" key="4">
    <source>
        <dbReference type="Proteomes" id="UP001589595"/>
    </source>
</evidence>
<dbReference type="Pfam" id="PF03779">
    <property type="entry name" value="SPW"/>
    <property type="match status" value="1"/>
</dbReference>
<sequence length="125" mass="13106">MDTPTKSITVFTGALGIWLMAFPFIVGSPSPAKWNDVVVGGMIATLAGYNYSRERIQGGPSKGISGILVLLGGWLLFAPFVTGVTGGLLWNDVAVGVLVTAFAGYNVYVAPSEEQTVTHTPTNDT</sequence>
<feature type="transmembrane region" description="Helical" evidence="1">
    <location>
        <begin position="63"/>
        <end position="82"/>
    </location>
</feature>
<comment type="caution">
    <text evidence="3">The sequence shown here is derived from an EMBL/GenBank/DDBJ whole genome shotgun (WGS) entry which is preliminary data.</text>
</comment>
<dbReference type="AlphaFoldDB" id="A0ABD5MIL1"/>
<feature type="transmembrane region" description="Helical" evidence="1">
    <location>
        <begin position="88"/>
        <end position="108"/>
    </location>
</feature>
<evidence type="ECO:0000313" key="3">
    <source>
        <dbReference type="EMBL" id="MFB9823530.1"/>
    </source>
</evidence>
<keyword evidence="1" id="KW-0472">Membrane</keyword>
<keyword evidence="1" id="KW-0812">Transmembrane</keyword>
<accession>A0ABD5MIL1</accession>
<feature type="domain" description="SPW repeat-containing integral membrane" evidence="2">
    <location>
        <begin position="11"/>
        <end position="103"/>
    </location>
</feature>
<dbReference type="EMBL" id="JBHMAJ010000004">
    <property type="protein sequence ID" value="MFB9823530.1"/>
    <property type="molecule type" value="Genomic_DNA"/>
</dbReference>
<dbReference type="RefSeq" id="WP_134671637.1">
    <property type="nucleotide sequence ID" value="NZ_CP082289.1"/>
</dbReference>
<dbReference type="InterPro" id="IPR005530">
    <property type="entry name" value="SPW"/>
</dbReference>
<feature type="transmembrane region" description="Helical" evidence="1">
    <location>
        <begin position="32"/>
        <end position="51"/>
    </location>
</feature>
<feature type="transmembrane region" description="Helical" evidence="1">
    <location>
        <begin position="7"/>
        <end position="26"/>
    </location>
</feature>
<keyword evidence="4" id="KW-1185">Reference proteome</keyword>
<reference evidence="3" key="1">
    <citation type="submission" date="2024-09" db="EMBL/GenBank/DDBJ databases">
        <authorList>
            <person name="Sun Q."/>
        </authorList>
    </citation>
    <scope>NUCLEOTIDE SEQUENCE [LARGE SCALE GENOMIC DNA]</scope>
    <source>
        <strain evidence="3">JCM 31273</strain>
    </source>
</reference>
<keyword evidence="1" id="KW-1133">Transmembrane helix</keyword>
<name>A0ABD5MIL1_9EURY</name>
<proteinExistence type="predicted"/>
<dbReference type="GeneID" id="67212877"/>
<evidence type="ECO:0000256" key="1">
    <source>
        <dbReference type="SAM" id="Phobius"/>
    </source>
</evidence>
<gene>
    <name evidence="3" type="ORF">ACFFOL_04935</name>
</gene>
<protein>
    <submittedName>
        <fullName evidence="3">SPW repeat protein</fullName>
    </submittedName>
</protein>
<dbReference type="Proteomes" id="UP001589595">
    <property type="component" value="Unassembled WGS sequence"/>
</dbReference>